<protein>
    <submittedName>
        <fullName evidence="4">Uncharacterized protein</fullName>
    </submittedName>
</protein>
<evidence type="ECO:0000256" key="2">
    <source>
        <dbReference type="ARBA" id="ARBA00022737"/>
    </source>
</evidence>
<gene>
    <name evidence="4" type="ORF">PSON_ATCC_30995.1.T0410342</name>
</gene>
<dbReference type="AlphaFoldDB" id="A0A8S1MKI6"/>
<dbReference type="EMBL" id="CAJJDN010000041">
    <property type="protein sequence ID" value="CAD8081317.1"/>
    <property type="molecule type" value="Genomic_DNA"/>
</dbReference>
<dbReference type="Pfam" id="PF13948">
    <property type="entry name" value="DUF4215"/>
    <property type="match status" value="2"/>
</dbReference>
<keyword evidence="1" id="KW-0732">Signal</keyword>
<reference evidence="4" key="1">
    <citation type="submission" date="2021-01" db="EMBL/GenBank/DDBJ databases">
        <authorList>
            <consortium name="Genoscope - CEA"/>
            <person name="William W."/>
        </authorList>
    </citation>
    <scope>NUCLEOTIDE SEQUENCE</scope>
</reference>
<comment type="caution">
    <text evidence="4">The sequence shown here is derived from an EMBL/GenBank/DDBJ whole genome shotgun (WGS) entry which is preliminary data.</text>
</comment>
<evidence type="ECO:0000313" key="5">
    <source>
        <dbReference type="Proteomes" id="UP000692954"/>
    </source>
</evidence>
<evidence type="ECO:0000256" key="3">
    <source>
        <dbReference type="ARBA" id="ARBA00023157"/>
    </source>
</evidence>
<organism evidence="4 5">
    <name type="scientific">Paramecium sonneborni</name>
    <dbReference type="NCBI Taxonomy" id="65129"/>
    <lineage>
        <taxon>Eukaryota</taxon>
        <taxon>Sar</taxon>
        <taxon>Alveolata</taxon>
        <taxon>Ciliophora</taxon>
        <taxon>Intramacronucleata</taxon>
        <taxon>Oligohymenophorea</taxon>
        <taxon>Peniculida</taxon>
        <taxon>Parameciidae</taxon>
        <taxon>Paramecium</taxon>
    </lineage>
</organism>
<accession>A0A8S1MKI6</accession>
<name>A0A8S1MKI6_9CILI</name>
<dbReference type="PANTHER" id="PTHR38934:SF6">
    <property type="entry name" value="CHROMOSOME UNDETERMINED SCAFFOLD_176, WHOLE GENOME SHOTGUN SEQUENCE"/>
    <property type="match status" value="1"/>
</dbReference>
<keyword evidence="5" id="KW-1185">Reference proteome</keyword>
<dbReference type="NCBIfam" id="TIGR02232">
    <property type="entry name" value="myxo_disulf_rpt"/>
    <property type="match status" value="2"/>
</dbReference>
<sequence>MFKQQILFRLRINCFDYKNQQWCNQYHGYYYYIYLHECVSICGDRMITQNEECDDQNNFENDGCFNCKCKCQKNSLICQFGQCLECELAYKIQSFQCVPQCGNQLIQDNEICDDDNNINFDGYYFRF</sequence>
<dbReference type="OrthoDB" id="321876at2759"/>
<keyword evidence="3" id="KW-1015">Disulfide bond</keyword>
<evidence type="ECO:0000313" key="4">
    <source>
        <dbReference type="EMBL" id="CAD8081317.1"/>
    </source>
</evidence>
<proteinExistence type="predicted"/>
<evidence type="ECO:0000256" key="1">
    <source>
        <dbReference type="ARBA" id="ARBA00022729"/>
    </source>
</evidence>
<dbReference type="Proteomes" id="UP000692954">
    <property type="component" value="Unassembled WGS sequence"/>
</dbReference>
<dbReference type="InterPro" id="IPR011936">
    <property type="entry name" value="Myxo_disulph_rpt"/>
</dbReference>
<keyword evidence="2" id="KW-0677">Repeat</keyword>
<dbReference type="PANTHER" id="PTHR38934">
    <property type="entry name" value="HYPHALLY REGULATED CELL WALL PROTEIN 1"/>
    <property type="match status" value="1"/>
</dbReference>